<evidence type="ECO:0000313" key="3">
    <source>
        <dbReference type="EMBL" id="KKU91522.1"/>
    </source>
</evidence>
<gene>
    <name evidence="3" type="ORF">UY23_C0001G0128</name>
</gene>
<name>A0A0G1UBM8_9BACT</name>
<dbReference type="EMBL" id="LCPF01000001">
    <property type="protein sequence ID" value="KKU91522.1"/>
    <property type="molecule type" value="Genomic_DNA"/>
</dbReference>
<evidence type="ECO:0000313" key="4">
    <source>
        <dbReference type="Proteomes" id="UP000034956"/>
    </source>
</evidence>
<evidence type="ECO:0000256" key="1">
    <source>
        <dbReference type="SAM" id="MobiDB-lite"/>
    </source>
</evidence>
<comment type="caution">
    <text evidence="3">The sequence shown here is derived from an EMBL/GenBank/DDBJ whole genome shotgun (WGS) entry which is preliminary data.</text>
</comment>
<evidence type="ECO:0008006" key="5">
    <source>
        <dbReference type="Google" id="ProtNLM"/>
    </source>
</evidence>
<organism evidence="3 4">
    <name type="scientific">Candidatus Jorgensenbacteria bacterium GW2011_GWA1_48_11</name>
    <dbReference type="NCBI Taxonomy" id="1618660"/>
    <lineage>
        <taxon>Bacteria</taxon>
        <taxon>Candidatus Joergenseniibacteriota</taxon>
    </lineage>
</organism>
<keyword evidence="2" id="KW-0732">Signal</keyword>
<dbReference type="Proteomes" id="UP000034956">
    <property type="component" value="Unassembled WGS sequence"/>
</dbReference>
<feature type="chain" id="PRO_5002540022" description="DUF5667 domain-containing protein" evidence="2">
    <location>
        <begin position="20"/>
        <end position="326"/>
    </location>
</feature>
<feature type="compositionally biased region" description="Low complexity" evidence="1">
    <location>
        <begin position="225"/>
        <end position="240"/>
    </location>
</feature>
<reference evidence="3 4" key="1">
    <citation type="journal article" date="2015" name="Nature">
        <title>rRNA introns, odd ribosomes, and small enigmatic genomes across a large radiation of phyla.</title>
        <authorList>
            <person name="Brown C.T."/>
            <person name="Hug L.A."/>
            <person name="Thomas B.C."/>
            <person name="Sharon I."/>
            <person name="Castelle C.J."/>
            <person name="Singh A."/>
            <person name="Wilkins M.J."/>
            <person name="Williams K.H."/>
            <person name="Banfield J.F."/>
        </authorList>
    </citation>
    <scope>NUCLEOTIDE SEQUENCE [LARGE SCALE GENOMIC DNA]</scope>
</reference>
<accession>A0A0G1UBM8</accession>
<feature type="compositionally biased region" description="Low complexity" evidence="1">
    <location>
        <begin position="263"/>
        <end position="286"/>
    </location>
</feature>
<proteinExistence type="predicted"/>
<sequence>MKNFLIGLLLISLSQISVAEVSAAQDGQSGVQQAFTAVQNSIDDLITAKDQGSADDLALRLQAFKKVIGLSVSETKNLKVKLLSANTDNNKDIQAWQKNMTAALDRALNYYDDQGQELDQIDNLDLETIKNLASDFKAWRDENYLPIADQINSFVLIQEERNAISVAEKRAQKIGIDIKNLPKAKNFSPGTMLADAKNKISESKKLNGKAYDLFLSQFVEIKSSSTAPAAPDTKPAATSSIDVGSLTPVTLNPDNASSTVSDNASTTAGTNASSNAANTAANASSTEVSPPPPPSIKDLIKASLNKIKDAYQVFIEMSNSVRKLLS</sequence>
<feature type="region of interest" description="Disordered" evidence="1">
    <location>
        <begin position="225"/>
        <end position="296"/>
    </location>
</feature>
<evidence type="ECO:0000256" key="2">
    <source>
        <dbReference type="SAM" id="SignalP"/>
    </source>
</evidence>
<dbReference type="AlphaFoldDB" id="A0A0G1UBM8"/>
<feature type="compositionally biased region" description="Polar residues" evidence="1">
    <location>
        <begin position="247"/>
        <end position="262"/>
    </location>
</feature>
<feature type="signal peptide" evidence="2">
    <location>
        <begin position="1"/>
        <end position="19"/>
    </location>
</feature>
<protein>
    <recommendedName>
        <fullName evidence="5">DUF5667 domain-containing protein</fullName>
    </recommendedName>
</protein>